<organism evidence="3 4">
    <name type="scientific">Tetrahymena thermophila (strain SB210)</name>
    <dbReference type="NCBI Taxonomy" id="312017"/>
    <lineage>
        <taxon>Eukaryota</taxon>
        <taxon>Sar</taxon>
        <taxon>Alveolata</taxon>
        <taxon>Ciliophora</taxon>
        <taxon>Intramacronucleata</taxon>
        <taxon>Oligohymenophorea</taxon>
        <taxon>Hymenostomatida</taxon>
        <taxon>Tetrahymenina</taxon>
        <taxon>Tetrahymenidae</taxon>
        <taxon>Tetrahymena</taxon>
    </lineage>
</organism>
<feature type="transmembrane region" description="Helical" evidence="2">
    <location>
        <begin position="161"/>
        <end position="181"/>
    </location>
</feature>
<feature type="transmembrane region" description="Helical" evidence="2">
    <location>
        <begin position="193"/>
        <end position="216"/>
    </location>
</feature>
<feature type="transmembrane region" description="Helical" evidence="2">
    <location>
        <begin position="330"/>
        <end position="350"/>
    </location>
</feature>
<dbReference type="KEGG" id="tet:TTHERM_00323150"/>
<dbReference type="RefSeq" id="XP_001013016.2">
    <property type="nucleotide sequence ID" value="XM_001013016.2"/>
</dbReference>
<evidence type="ECO:0000256" key="1">
    <source>
        <dbReference type="SAM" id="MobiDB-lite"/>
    </source>
</evidence>
<dbReference type="Proteomes" id="UP000009168">
    <property type="component" value="Unassembled WGS sequence"/>
</dbReference>
<evidence type="ECO:0000313" key="4">
    <source>
        <dbReference type="Proteomes" id="UP000009168"/>
    </source>
</evidence>
<dbReference type="AlphaFoldDB" id="Q237H0"/>
<keyword evidence="4" id="KW-1185">Reference proteome</keyword>
<dbReference type="HOGENOM" id="CLU_438396_0_0_1"/>
<keyword evidence="2 3" id="KW-0812">Transmembrane</keyword>
<accession>Q237H0</accession>
<gene>
    <name evidence="3" type="ORF">TTHERM_00323150</name>
</gene>
<feature type="transmembrane region" description="Helical" evidence="2">
    <location>
        <begin position="362"/>
        <end position="379"/>
    </location>
</feature>
<keyword evidence="2" id="KW-0472">Membrane</keyword>
<feature type="transmembrane region" description="Helical" evidence="2">
    <location>
        <begin position="20"/>
        <end position="39"/>
    </location>
</feature>
<evidence type="ECO:0000313" key="3">
    <source>
        <dbReference type="EMBL" id="EAR92771.2"/>
    </source>
</evidence>
<dbReference type="GeneID" id="7829917"/>
<sequence length="633" mass="73087">MSSTSISSYSQGFYNDTYEYIALAYSITAVVVGILLGLLGKFHIMFNLIDALAIVYFLFFVKANPPTNVIDFQKMFGKFHYDRMYDYLKSSVSNTYQYYTSIMFQAYGLDSFFLNNTTLSFCIIIGMVGVYVILKIASFIPMGRLQTYLKDSLKRAWEFDYFIYILWIFYNQFSVFCFLQKDAMYFDSTLQKVNFAIFALVALILVAFPLLFGYLISKNQEEIALPSSMRSFQIRYLSLVSGYKISASEDKNYQNANAQNYSLTKDQNPQDKKEQALSVQTNIEIQQEGLILNTQKQMDSTPFGKYVNIFILFRKIIFAGALVVLQDHRIITLSVFSGANILLFFLYIIARPHILLIDNIRNAATEALFIAMQVLIYFFNDITSSTTSYNTSQPEIGWAYVSIGVFILAIHLLDVLAKLFIEIYWLIKGRSSKVAPLPIAQENDLQHQQHLKEEEKKSLNEIQQQNEKQQAVIPLQQQPQQMQGDQPLQQQNIPQQSLNNQMAQNQNYPVSLQHIQANNLEENKPEITQIDRKMEEVPMKTAKTSFNDFLISDNMLPNLANAEERQKYKQRVKPLLFKRNPFIPKNGYYDNIIHDGDLKVNNSNKNVGFNANPVQRNTQNMMERATDVDFQNF</sequence>
<dbReference type="InParanoid" id="Q237H0"/>
<feature type="transmembrane region" description="Helical" evidence="2">
    <location>
        <begin position="118"/>
        <end position="140"/>
    </location>
</feature>
<feature type="compositionally biased region" description="Low complexity" evidence="1">
    <location>
        <begin position="469"/>
        <end position="490"/>
    </location>
</feature>
<name>Q237H0_TETTS</name>
<proteinExistence type="predicted"/>
<feature type="transmembrane region" description="Helical" evidence="2">
    <location>
        <begin position="306"/>
        <end position="324"/>
    </location>
</feature>
<protein>
    <submittedName>
        <fullName evidence="3">Transmembrane protein, putative</fullName>
    </submittedName>
</protein>
<evidence type="ECO:0000256" key="2">
    <source>
        <dbReference type="SAM" id="Phobius"/>
    </source>
</evidence>
<dbReference type="EMBL" id="GG662743">
    <property type="protein sequence ID" value="EAR92771.2"/>
    <property type="molecule type" value="Genomic_DNA"/>
</dbReference>
<feature type="region of interest" description="Disordered" evidence="1">
    <location>
        <begin position="452"/>
        <end position="490"/>
    </location>
</feature>
<feature type="transmembrane region" description="Helical" evidence="2">
    <location>
        <begin position="44"/>
        <end position="61"/>
    </location>
</feature>
<reference evidence="4" key="1">
    <citation type="journal article" date="2006" name="PLoS Biol.">
        <title>Macronuclear genome sequence of the ciliate Tetrahymena thermophila, a model eukaryote.</title>
        <authorList>
            <person name="Eisen J.A."/>
            <person name="Coyne R.S."/>
            <person name="Wu M."/>
            <person name="Wu D."/>
            <person name="Thiagarajan M."/>
            <person name="Wortman J.R."/>
            <person name="Badger J.H."/>
            <person name="Ren Q."/>
            <person name="Amedeo P."/>
            <person name="Jones K.M."/>
            <person name="Tallon L.J."/>
            <person name="Delcher A.L."/>
            <person name="Salzberg S.L."/>
            <person name="Silva J.C."/>
            <person name="Haas B.J."/>
            <person name="Majoros W.H."/>
            <person name="Farzad M."/>
            <person name="Carlton J.M."/>
            <person name="Smith R.K. Jr."/>
            <person name="Garg J."/>
            <person name="Pearlman R.E."/>
            <person name="Karrer K.M."/>
            <person name="Sun L."/>
            <person name="Manning G."/>
            <person name="Elde N.C."/>
            <person name="Turkewitz A.P."/>
            <person name="Asai D.J."/>
            <person name="Wilkes D.E."/>
            <person name="Wang Y."/>
            <person name="Cai H."/>
            <person name="Collins K."/>
            <person name="Stewart B.A."/>
            <person name="Lee S.R."/>
            <person name="Wilamowska K."/>
            <person name="Weinberg Z."/>
            <person name="Ruzzo W.L."/>
            <person name="Wloga D."/>
            <person name="Gaertig J."/>
            <person name="Frankel J."/>
            <person name="Tsao C.-C."/>
            <person name="Gorovsky M.A."/>
            <person name="Keeling P.J."/>
            <person name="Waller R.F."/>
            <person name="Patron N.J."/>
            <person name="Cherry J.M."/>
            <person name="Stover N.A."/>
            <person name="Krieger C.J."/>
            <person name="del Toro C."/>
            <person name="Ryder H.F."/>
            <person name="Williamson S.C."/>
            <person name="Barbeau R.A."/>
            <person name="Hamilton E.P."/>
            <person name="Orias E."/>
        </authorList>
    </citation>
    <scope>NUCLEOTIDE SEQUENCE [LARGE SCALE GENOMIC DNA]</scope>
    <source>
        <strain evidence="4">SB210</strain>
    </source>
</reference>
<keyword evidence="2" id="KW-1133">Transmembrane helix</keyword>
<feature type="transmembrane region" description="Helical" evidence="2">
    <location>
        <begin position="399"/>
        <end position="421"/>
    </location>
</feature>